<proteinExistence type="predicted"/>
<dbReference type="EMBL" id="BQNB010009100">
    <property type="protein sequence ID" value="GJS58738.1"/>
    <property type="molecule type" value="Genomic_DNA"/>
</dbReference>
<reference evidence="1" key="2">
    <citation type="submission" date="2022-01" db="EMBL/GenBank/DDBJ databases">
        <authorList>
            <person name="Yamashiro T."/>
            <person name="Shiraishi A."/>
            <person name="Satake H."/>
            <person name="Nakayama K."/>
        </authorList>
    </citation>
    <scope>NUCLEOTIDE SEQUENCE</scope>
</reference>
<dbReference type="Proteomes" id="UP001151760">
    <property type="component" value="Unassembled WGS sequence"/>
</dbReference>
<accession>A0ABQ4X0M4</accession>
<evidence type="ECO:0000313" key="2">
    <source>
        <dbReference type="Proteomes" id="UP001151760"/>
    </source>
</evidence>
<comment type="caution">
    <text evidence="1">The sequence shown here is derived from an EMBL/GenBank/DDBJ whole genome shotgun (WGS) entry which is preliminary data.</text>
</comment>
<protein>
    <submittedName>
        <fullName evidence="1">Uncharacterized protein</fullName>
    </submittedName>
</protein>
<organism evidence="1 2">
    <name type="scientific">Tanacetum coccineum</name>
    <dbReference type="NCBI Taxonomy" id="301880"/>
    <lineage>
        <taxon>Eukaryota</taxon>
        <taxon>Viridiplantae</taxon>
        <taxon>Streptophyta</taxon>
        <taxon>Embryophyta</taxon>
        <taxon>Tracheophyta</taxon>
        <taxon>Spermatophyta</taxon>
        <taxon>Magnoliopsida</taxon>
        <taxon>eudicotyledons</taxon>
        <taxon>Gunneridae</taxon>
        <taxon>Pentapetalae</taxon>
        <taxon>asterids</taxon>
        <taxon>campanulids</taxon>
        <taxon>Asterales</taxon>
        <taxon>Asteraceae</taxon>
        <taxon>Asteroideae</taxon>
        <taxon>Anthemideae</taxon>
        <taxon>Anthemidinae</taxon>
        <taxon>Tanacetum</taxon>
    </lineage>
</organism>
<keyword evidence="2" id="KW-1185">Reference proteome</keyword>
<reference evidence="1" key="1">
    <citation type="journal article" date="2022" name="Int. J. Mol. Sci.">
        <title>Draft Genome of Tanacetum Coccineum: Genomic Comparison of Closely Related Tanacetum-Family Plants.</title>
        <authorList>
            <person name="Yamashiro T."/>
            <person name="Shiraishi A."/>
            <person name="Nakayama K."/>
            <person name="Satake H."/>
        </authorList>
    </citation>
    <scope>NUCLEOTIDE SEQUENCE</scope>
</reference>
<name>A0ABQ4X0M4_9ASTR</name>
<sequence>MVGSFGNIAGFEKGKLDRFMSDGTHLTYTAQVVSLPINVLNVLAFSTSVFISIFTEVTNDNSFECKIYEEVKRYGASSKSMYGIGRKISLFASVCETCSLSCCRICVVIGIAIMCLKIKSEQWPRASTSQAS</sequence>
<gene>
    <name evidence="1" type="ORF">Tco_0653522</name>
</gene>
<evidence type="ECO:0000313" key="1">
    <source>
        <dbReference type="EMBL" id="GJS58738.1"/>
    </source>
</evidence>